<dbReference type="FunFam" id="3.40.1350.10:FF:000007">
    <property type="entry name" value="tRNA-splicing endonuclease subunit Sen2"/>
    <property type="match status" value="1"/>
</dbReference>
<sequence>MADTANKPTVSSGDAATSSATPSNPPRTNKNSASKNKQALNKLYALPAPLRTFPIPSFVPQNPISLFHVLYAWVSQALSLKSSAFDPLYQGWFSPETRSIHVTDARSIRGLWEQGFYGKGNLSRSEPNWLKGEKDKRATGKGKARTSEENTLRRRAERQQVKWERARLQKEAIDQKIFEEATANSSHIVVNGNSLPLEAASEPAEKSSLLALNLRDEPVSISQIPHLPPPVGPLELLRLPNSDTESVHGIFNFMHQKPPLQDEFVFPNLAPLKIPPRLFPSPVGPLELLALPNSIDPLSPVDVESIESVSSFEEKPGYISPTESPDEDLIVHDSKINGGGLAHASPNGHAKSNVVCRPQDVEEEVDHPAKKLQEPINGVAALPPSPKIKRQKSVRFSPTIEHNTFIKSEPPSPVRKVEAASSTSIVETIPALAEELVEIKDQEHTQLSLEEAFFLSYGMGALHILDPESKTPIPNNRLFDLFRRTSYFPPRSDAATLAPDDPFMLNYVVYHHFRSLGWVVRSGIKFAVDYMLYVRGPVFNHAEFAVVILPSYSDSFYDNDTAAKAKERKTWAWMSCVNRVITQVRKTLLLVYVDIPKPLEAEEELKLGIDGVLARYKVREVVMNRWVSNRQRK</sequence>
<reference evidence="6 7" key="1">
    <citation type="journal article" date="2013" name="BMC Genomics">
        <title>Genomics-driven discovery of the pneumocandin biosynthetic gene cluster in the fungus Glarea lozoyensis.</title>
        <authorList>
            <person name="Chen L."/>
            <person name="Yue Q."/>
            <person name="Zhang X."/>
            <person name="Xiang M."/>
            <person name="Wang C."/>
            <person name="Li S."/>
            <person name="Che Y."/>
            <person name="Ortiz-Lopez F.J."/>
            <person name="Bills G.F."/>
            <person name="Liu X."/>
            <person name="An Z."/>
        </authorList>
    </citation>
    <scope>NUCLEOTIDE SEQUENCE [LARGE SCALE GENOMIC DNA]</scope>
    <source>
        <strain evidence="7">ATCC 20868 / MF5171</strain>
    </source>
</reference>
<dbReference type="eggNOG" id="KOG4685">
    <property type="taxonomic scope" value="Eukaryota"/>
</dbReference>
<dbReference type="GO" id="GO:0005737">
    <property type="term" value="C:cytoplasm"/>
    <property type="evidence" value="ECO:0007669"/>
    <property type="project" value="TreeGrafter"/>
</dbReference>
<accession>S3D6H6</accession>
<keyword evidence="7" id="KW-1185">Reference proteome</keyword>
<dbReference type="GO" id="GO:0000213">
    <property type="term" value="F:tRNA-intron lyase activity"/>
    <property type="evidence" value="ECO:0007669"/>
    <property type="project" value="UniProtKB-EC"/>
</dbReference>
<dbReference type="EMBL" id="KE145358">
    <property type="protein sequence ID" value="EPE33335.1"/>
    <property type="molecule type" value="Genomic_DNA"/>
</dbReference>
<dbReference type="STRING" id="1116229.S3D6H6"/>
<dbReference type="PANTHER" id="PTHR21227">
    <property type="entry name" value="TRNA-SPLICING ENDONUCLEASE SUBUNIT SEN2"/>
    <property type="match status" value="1"/>
</dbReference>
<dbReference type="PANTHER" id="PTHR21227:SF0">
    <property type="entry name" value="TRNA-SPLICING ENDONUCLEASE SUBUNIT SEN2"/>
    <property type="match status" value="1"/>
</dbReference>
<dbReference type="GO" id="GO:0000214">
    <property type="term" value="C:tRNA-intron endonuclease complex"/>
    <property type="evidence" value="ECO:0007669"/>
    <property type="project" value="TreeGrafter"/>
</dbReference>
<dbReference type="CDD" id="cd22363">
    <property type="entry name" value="tRNA-intron_lyase_C"/>
    <property type="match status" value="1"/>
</dbReference>
<keyword evidence="6" id="KW-0255">Endonuclease</keyword>
<dbReference type="EC" id="4.6.1.16" evidence="2"/>
<evidence type="ECO:0000256" key="1">
    <source>
        <dbReference type="ARBA" id="ARBA00008078"/>
    </source>
</evidence>
<keyword evidence="6" id="KW-0378">Hydrolase</keyword>
<dbReference type="RefSeq" id="XP_008079952.1">
    <property type="nucleotide sequence ID" value="XM_008081761.1"/>
</dbReference>
<evidence type="ECO:0000256" key="2">
    <source>
        <dbReference type="ARBA" id="ARBA00012573"/>
    </source>
</evidence>
<dbReference type="Proteomes" id="UP000016922">
    <property type="component" value="Unassembled WGS sequence"/>
</dbReference>
<dbReference type="Gene3D" id="3.40.1350.10">
    <property type="match status" value="1"/>
</dbReference>
<dbReference type="NCBIfam" id="TIGR00324">
    <property type="entry name" value="endA"/>
    <property type="match status" value="1"/>
</dbReference>
<dbReference type="InterPro" id="IPR011856">
    <property type="entry name" value="tRNA_endonuc-like_dom_sf"/>
</dbReference>
<dbReference type="GO" id="GO:0000379">
    <property type="term" value="P:tRNA-type intron splice site recognition and cleavage"/>
    <property type="evidence" value="ECO:0007669"/>
    <property type="project" value="TreeGrafter"/>
</dbReference>
<dbReference type="InterPro" id="IPR036167">
    <property type="entry name" value="tRNA_intron_Endo_cat-like_sf"/>
</dbReference>
<feature type="region of interest" description="Disordered" evidence="4">
    <location>
        <begin position="127"/>
        <end position="156"/>
    </location>
</feature>
<protein>
    <recommendedName>
        <fullName evidence="2">tRNA-intron lyase</fullName>
        <ecNumber evidence="2">4.6.1.16</ecNumber>
    </recommendedName>
</protein>
<comment type="similarity">
    <text evidence="1">Belongs to the tRNA-intron endonuclease family.</text>
</comment>
<evidence type="ECO:0000256" key="4">
    <source>
        <dbReference type="SAM" id="MobiDB-lite"/>
    </source>
</evidence>
<evidence type="ECO:0000259" key="5">
    <source>
        <dbReference type="Pfam" id="PF01974"/>
    </source>
</evidence>
<dbReference type="OrthoDB" id="10249562at2759"/>
<evidence type="ECO:0000313" key="7">
    <source>
        <dbReference type="Proteomes" id="UP000016922"/>
    </source>
</evidence>
<keyword evidence="6" id="KW-0540">Nuclease</keyword>
<dbReference type="KEGG" id="glz:GLAREA_06347"/>
<dbReference type="HOGENOM" id="CLU_012847_1_0_1"/>
<dbReference type="InterPro" id="IPR006677">
    <property type="entry name" value="tRNA_intron_Endonuc_cat-like"/>
</dbReference>
<dbReference type="AlphaFoldDB" id="S3D6H6"/>
<dbReference type="GeneID" id="19465401"/>
<organism evidence="6 7">
    <name type="scientific">Glarea lozoyensis (strain ATCC 20868 / MF5171)</name>
    <dbReference type="NCBI Taxonomy" id="1116229"/>
    <lineage>
        <taxon>Eukaryota</taxon>
        <taxon>Fungi</taxon>
        <taxon>Dikarya</taxon>
        <taxon>Ascomycota</taxon>
        <taxon>Pezizomycotina</taxon>
        <taxon>Leotiomycetes</taxon>
        <taxon>Helotiales</taxon>
        <taxon>Helotiaceae</taxon>
        <taxon>Glarea</taxon>
    </lineage>
</organism>
<dbReference type="SUPFAM" id="SSF53032">
    <property type="entry name" value="tRNA-intron endonuclease catalytic domain-like"/>
    <property type="match status" value="1"/>
</dbReference>
<feature type="region of interest" description="Disordered" evidence="4">
    <location>
        <begin position="1"/>
        <end position="35"/>
    </location>
</feature>
<name>S3D6H6_GLAL2</name>
<dbReference type="GO" id="GO:0003676">
    <property type="term" value="F:nucleic acid binding"/>
    <property type="evidence" value="ECO:0007669"/>
    <property type="project" value="InterPro"/>
</dbReference>
<gene>
    <name evidence="6" type="ORF">GLAREA_06347</name>
</gene>
<dbReference type="InterPro" id="IPR006676">
    <property type="entry name" value="tRNA_splic"/>
</dbReference>
<dbReference type="Pfam" id="PF01974">
    <property type="entry name" value="tRNA_int_endo"/>
    <property type="match status" value="1"/>
</dbReference>
<proteinExistence type="inferred from homology"/>
<feature type="compositionally biased region" description="Basic and acidic residues" evidence="4">
    <location>
        <begin position="145"/>
        <end position="156"/>
    </location>
</feature>
<dbReference type="OMA" id="AFYPNNP"/>
<comment type="catalytic activity">
    <reaction evidence="3">
        <text>pretRNA = a 3'-half-tRNA molecule with a 5'-OH end + a 5'-half-tRNA molecule with a 2',3'-cyclic phosphate end + an intron with a 2',3'-cyclic phosphate and a 5'-hydroxyl terminus.</text>
        <dbReference type="EC" id="4.6.1.16"/>
    </reaction>
</comment>
<evidence type="ECO:0000256" key="3">
    <source>
        <dbReference type="ARBA" id="ARBA00034031"/>
    </source>
</evidence>
<feature type="domain" description="tRNA intron endonuclease catalytic" evidence="5">
    <location>
        <begin position="503"/>
        <end position="594"/>
    </location>
</feature>
<evidence type="ECO:0000313" key="6">
    <source>
        <dbReference type="EMBL" id="EPE33335.1"/>
    </source>
</evidence>